<protein>
    <submittedName>
        <fullName evidence="1">Uncharacterized protein</fullName>
    </submittedName>
</protein>
<keyword evidence="2" id="KW-1185">Reference proteome</keyword>
<dbReference type="EMBL" id="FOXM01000006">
    <property type="protein sequence ID" value="SFP82348.1"/>
    <property type="molecule type" value="Genomic_DNA"/>
</dbReference>
<organism evidence="1 2">
    <name type="scientific">Geopseudomonas sagittaria</name>
    <dbReference type="NCBI Taxonomy" id="1135990"/>
    <lineage>
        <taxon>Bacteria</taxon>
        <taxon>Pseudomonadati</taxon>
        <taxon>Pseudomonadota</taxon>
        <taxon>Gammaproteobacteria</taxon>
        <taxon>Pseudomonadales</taxon>
        <taxon>Pseudomonadaceae</taxon>
        <taxon>Geopseudomonas</taxon>
    </lineage>
</organism>
<gene>
    <name evidence="1" type="ORF">SAMN05216229_106113</name>
</gene>
<evidence type="ECO:0000313" key="2">
    <source>
        <dbReference type="Proteomes" id="UP000243084"/>
    </source>
</evidence>
<proteinExistence type="predicted"/>
<sequence>MSTTCWRKPVAIEQGLTLPQAVDRLFGIPLARHPVLRNAVNTLVKAMSQAKQLKLEEESIASASGRNRWTLPRSELIGLNNAILLHGVFGEPKVVIRIFSQPKERRQHAEWARSLLLERQSVASLGLISRELLRFLDLLDSAADLKQERLPNPFENALPQMGLGDYGGNLLKALATQTAALSMGDSMMVHYFNGELEQAYAAAIGLQTDNPLLRQYRQLILDAYQEAKDFDDLLDAWR</sequence>
<accession>A0A1I5THE9</accession>
<evidence type="ECO:0000313" key="1">
    <source>
        <dbReference type="EMBL" id="SFP82348.1"/>
    </source>
</evidence>
<reference evidence="2" key="1">
    <citation type="submission" date="2016-10" db="EMBL/GenBank/DDBJ databases">
        <authorList>
            <person name="Varghese N."/>
            <person name="Submissions S."/>
        </authorList>
    </citation>
    <scope>NUCLEOTIDE SEQUENCE [LARGE SCALE GENOMIC DNA]</scope>
    <source>
        <strain evidence="2">JCM 18195</strain>
    </source>
</reference>
<dbReference type="Proteomes" id="UP000243084">
    <property type="component" value="Unassembled WGS sequence"/>
</dbReference>
<dbReference type="AlphaFoldDB" id="A0A1I5THE9"/>
<name>A0A1I5THE9_9GAMM</name>